<name>A0AAV4FKG0_9GAST</name>
<evidence type="ECO:0000259" key="2">
    <source>
        <dbReference type="PROSITE" id="PS50878"/>
    </source>
</evidence>
<dbReference type="SUPFAM" id="SSF56672">
    <property type="entry name" value="DNA/RNA polymerases"/>
    <property type="match status" value="1"/>
</dbReference>
<sequence>MISGRLFHVQFLLSKTTLDVKVNGTNTTQLFTTNVGTPQGDSLSAVLFIIYLENALRNARSNETPQQVLPNEIIYADDIDLVGTDPTNIYDIETSLKNFRLKVIVDKTEHTELRLETNQESRVTSRQQRRNRSQEILIKQLRWRLFGHILRRGNPIPANLAMLDYFNENSNRGRGRPTTTLPITLNNDLKRLQNKDVQLTTKEDLHKLQKIASQKTGVDRFHRGNKEDSRSCEAG</sequence>
<protein>
    <recommendedName>
        <fullName evidence="2">Reverse transcriptase domain-containing protein</fullName>
    </recommendedName>
</protein>
<dbReference type="AlphaFoldDB" id="A0AAV4FKG0"/>
<feature type="compositionally biased region" description="Basic and acidic residues" evidence="1">
    <location>
        <begin position="217"/>
        <end position="235"/>
    </location>
</feature>
<dbReference type="InterPro" id="IPR043502">
    <property type="entry name" value="DNA/RNA_pol_sf"/>
</dbReference>
<feature type="region of interest" description="Disordered" evidence="1">
    <location>
        <begin position="214"/>
        <end position="235"/>
    </location>
</feature>
<dbReference type="Pfam" id="PF00078">
    <property type="entry name" value="RVT_1"/>
    <property type="match status" value="1"/>
</dbReference>
<comment type="caution">
    <text evidence="3">The sequence shown here is derived from an EMBL/GenBank/DDBJ whole genome shotgun (WGS) entry which is preliminary data.</text>
</comment>
<dbReference type="EMBL" id="BMAT01007869">
    <property type="protein sequence ID" value="GFR73210.1"/>
    <property type="molecule type" value="Genomic_DNA"/>
</dbReference>
<gene>
    <name evidence="3" type="ORF">ElyMa_003862200</name>
</gene>
<evidence type="ECO:0000256" key="1">
    <source>
        <dbReference type="SAM" id="MobiDB-lite"/>
    </source>
</evidence>
<dbReference type="PROSITE" id="PS50878">
    <property type="entry name" value="RT_POL"/>
    <property type="match status" value="1"/>
</dbReference>
<accession>A0AAV4FKG0</accession>
<dbReference type="Proteomes" id="UP000762676">
    <property type="component" value="Unassembled WGS sequence"/>
</dbReference>
<dbReference type="InterPro" id="IPR000477">
    <property type="entry name" value="RT_dom"/>
</dbReference>
<keyword evidence="4" id="KW-1185">Reference proteome</keyword>
<reference evidence="3 4" key="1">
    <citation type="journal article" date="2021" name="Elife">
        <title>Chloroplast acquisition without the gene transfer in kleptoplastic sea slugs, Plakobranchus ocellatus.</title>
        <authorList>
            <person name="Maeda T."/>
            <person name="Takahashi S."/>
            <person name="Yoshida T."/>
            <person name="Shimamura S."/>
            <person name="Takaki Y."/>
            <person name="Nagai Y."/>
            <person name="Toyoda A."/>
            <person name="Suzuki Y."/>
            <person name="Arimoto A."/>
            <person name="Ishii H."/>
            <person name="Satoh N."/>
            <person name="Nishiyama T."/>
            <person name="Hasebe M."/>
            <person name="Maruyama T."/>
            <person name="Minagawa J."/>
            <person name="Obokata J."/>
            <person name="Shigenobu S."/>
        </authorList>
    </citation>
    <scope>NUCLEOTIDE SEQUENCE [LARGE SCALE GENOMIC DNA]</scope>
</reference>
<organism evidence="3 4">
    <name type="scientific">Elysia marginata</name>
    <dbReference type="NCBI Taxonomy" id="1093978"/>
    <lineage>
        <taxon>Eukaryota</taxon>
        <taxon>Metazoa</taxon>
        <taxon>Spiralia</taxon>
        <taxon>Lophotrochozoa</taxon>
        <taxon>Mollusca</taxon>
        <taxon>Gastropoda</taxon>
        <taxon>Heterobranchia</taxon>
        <taxon>Euthyneura</taxon>
        <taxon>Panpulmonata</taxon>
        <taxon>Sacoglossa</taxon>
        <taxon>Placobranchoidea</taxon>
        <taxon>Plakobranchidae</taxon>
        <taxon>Elysia</taxon>
    </lineage>
</organism>
<feature type="domain" description="Reverse transcriptase" evidence="2">
    <location>
        <begin position="1"/>
        <end position="150"/>
    </location>
</feature>
<proteinExistence type="predicted"/>
<evidence type="ECO:0000313" key="4">
    <source>
        <dbReference type="Proteomes" id="UP000762676"/>
    </source>
</evidence>
<evidence type="ECO:0000313" key="3">
    <source>
        <dbReference type="EMBL" id="GFR73210.1"/>
    </source>
</evidence>